<dbReference type="PANTHER" id="PTHR48449">
    <property type="entry name" value="DUF1985 DOMAIN-CONTAINING PROTEIN"/>
    <property type="match status" value="1"/>
</dbReference>
<feature type="region of interest" description="Disordered" evidence="1">
    <location>
        <begin position="239"/>
        <end position="281"/>
    </location>
</feature>
<name>A0A9P1E0M1_CUSEU</name>
<proteinExistence type="predicted"/>
<evidence type="ECO:0000313" key="2">
    <source>
        <dbReference type="EMBL" id="CAH9071259.1"/>
    </source>
</evidence>
<feature type="region of interest" description="Disordered" evidence="1">
    <location>
        <begin position="151"/>
        <end position="184"/>
    </location>
</feature>
<comment type="caution">
    <text evidence="2">The sequence shown here is derived from an EMBL/GenBank/DDBJ whole genome shotgun (WGS) entry which is preliminary data.</text>
</comment>
<evidence type="ECO:0000313" key="3">
    <source>
        <dbReference type="Proteomes" id="UP001152484"/>
    </source>
</evidence>
<organism evidence="2 3">
    <name type="scientific">Cuscuta europaea</name>
    <name type="common">European dodder</name>
    <dbReference type="NCBI Taxonomy" id="41803"/>
    <lineage>
        <taxon>Eukaryota</taxon>
        <taxon>Viridiplantae</taxon>
        <taxon>Streptophyta</taxon>
        <taxon>Embryophyta</taxon>
        <taxon>Tracheophyta</taxon>
        <taxon>Spermatophyta</taxon>
        <taxon>Magnoliopsida</taxon>
        <taxon>eudicotyledons</taxon>
        <taxon>Gunneridae</taxon>
        <taxon>Pentapetalae</taxon>
        <taxon>asterids</taxon>
        <taxon>lamiids</taxon>
        <taxon>Solanales</taxon>
        <taxon>Convolvulaceae</taxon>
        <taxon>Cuscuteae</taxon>
        <taxon>Cuscuta</taxon>
        <taxon>Cuscuta subgen. Cuscuta</taxon>
    </lineage>
</organism>
<dbReference type="AlphaFoldDB" id="A0A9P1E0M1"/>
<evidence type="ECO:0000256" key="1">
    <source>
        <dbReference type="SAM" id="MobiDB-lite"/>
    </source>
</evidence>
<keyword evidence="3" id="KW-1185">Reference proteome</keyword>
<evidence type="ECO:0008006" key="4">
    <source>
        <dbReference type="Google" id="ProtNLM"/>
    </source>
</evidence>
<protein>
    <recommendedName>
        <fullName evidence="4">DUF1985 domain-containing protein</fullName>
    </recommendedName>
</protein>
<accession>A0A9P1E0M1</accession>
<dbReference type="OrthoDB" id="1194650at2759"/>
<dbReference type="Proteomes" id="UP001152484">
    <property type="component" value="Unassembled WGS sequence"/>
</dbReference>
<sequence length="281" mass="32137">MEAVNPKKMIDPLAFVKLASLFVVDGVLLTRDHNTKINAEHFDWVEDFENIQKYPWALESYNLMVSNLKSLMRGQPEKFEAALAKNLGYKNAKFMVWSLPHVLQVWAYEKISGLAGKCGEKVKSEQASILNWKAIGFFHYSSLKELVFTDEPLEETDDEKDGEEDDEEEDGEEEGDGEEGDGQEVEDVKLFRKLKVLEELLKTRDEIEQLRSSVRGIEATLGEVKDMLSKVTGVVLHGKKEVPTEEKEVPTVEEKPDSVQDNQRTEHDMPEVDIEQKWFTS</sequence>
<dbReference type="PANTHER" id="PTHR48449:SF1">
    <property type="entry name" value="DUF1985 DOMAIN-CONTAINING PROTEIN"/>
    <property type="match status" value="1"/>
</dbReference>
<reference evidence="2" key="1">
    <citation type="submission" date="2022-07" db="EMBL/GenBank/DDBJ databases">
        <authorList>
            <person name="Macas J."/>
            <person name="Novak P."/>
            <person name="Neumann P."/>
        </authorList>
    </citation>
    <scope>NUCLEOTIDE SEQUENCE</scope>
</reference>
<gene>
    <name evidence="2" type="ORF">CEURO_LOCUS3963</name>
</gene>
<dbReference type="EMBL" id="CAMAPE010000006">
    <property type="protein sequence ID" value="CAH9071259.1"/>
    <property type="molecule type" value="Genomic_DNA"/>
</dbReference>